<dbReference type="AlphaFoldDB" id="A0A915DZX1"/>
<keyword evidence="2" id="KW-1185">Reference proteome</keyword>
<dbReference type="WBParaSite" id="jg24447">
    <property type="protein sequence ID" value="jg24447"/>
    <property type="gene ID" value="jg24447"/>
</dbReference>
<evidence type="ECO:0000313" key="2">
    <source>
        <dbReference type="Proteomes" id="UP000887574"/>
    </source>
</evidence>
<protein>
    <submittedName>
        <fullName evidence="3">Uncharacterized protein</fullName>
    </submittedName>
</protein>
<name>A0A915DZX1_9BILA</name>
<accession>A0A915DZX1</accession>
<sequence>MTMKATEKMWKLRSPMRNPLSCVVMESIWRSLTHTNIVGKNPDGSLAQAALMQGALSKERRDTKIQQQREKESGRERGVVGNTGSRMHDPMAPSNNRAANEDDEGPTNQRAKDMPEWMKHVTAGGKQPTESELI</sequence>
<feature type="compositionally biased region" description="Basic and acidic residues" evidence="1">
    <location>
        <begin position="57"/>
        <end position="78"/>
    </location>
</feature>
<evidence type="ECO:0000256" key="1">
    <source>
        <dbReference type="SAM" id="MobiDB-lite"/>
    </source>
</evidence>
<proteinExistence type="predicted"/>
<organism evidence="2 3">
    <name type="scientific">Ditylenchus dipsaci</name>
    <dbReference type="NCBI Taxonomy" id="166011"/>
    <lineage>
        <taxon>Eukaryota</taxon>
        <taxon>Metazoa</taxon>
        <taxon>Ecdysozoa</taxon>
        <taxon>Nematoda</taxon>
        <taxon>Chromadorea</taxon>
        <taxon>Rhabditida</taxon>
        <taxon>Tylenchina</taxon>
        <taxon>Tylenchomorpha</taxon>
        <taxon>Sphaerularioidea</taxon>
        <taxon>Anguinidae</taxon>
        <taxon>Anguininae</taxon>
        <taxon>Ditylenchus</taxon>
    </lineage>
</organism>
<feature type="compositionally biased region" description="Basic and acidic residues" evidence="1">
    <location>
        <begin position="110"/>
        <end position="119"/>
    </location>
</feature>
<evidence type="ECO:0000313" key="3">
    <source>
        <dbReference type="WBParaSite" id="jg24447"/>
    </source>
</evidence>
<reference evidence="3" key="1">
    <citation type="submission" date="2022-11" db="UniProtKB">
        <authorList>
            <consortium name="WormBaseParasite"/>
        </authorList>
    </citation>
    <scope>IDENTIFICATION</scope>
</reference>
<feature type="region of interest" description="Disordered" evidence="1">
    <location>
        <begin position="55"/>
        <end position="134"/>
    </location>
</feature>
<dbReference type="Proteomes" id="UP000887574">
    <property type="component" value="Unplaced"/>
</dbReference>